<dbReference type="GO" id="GO:0008270">
    <property type="term" value="F:zinc ion binding"/>
    <property type="evidence" value="ECO:0007669"/>
    <property type="project" value="InterPro"/>
</dbReference>
<comment type="caution">
    <text evidence="4">The sequence shown here is derived from an EMBL/GenBank/DDBJ whole genome shotgun (WGS) entry which is preliminary data.</text>
</comment>
<keyword evidence="2" id="KW-0862">Zinc</keyword>
<dbReference type="InterPro" id="IPR016192">
    <property type="entry name" value="APOBEC/CMP_deaminase_Zn-bd"/>
</dbReference>
<dbReference type="CDD" id="cd01283">
    <property type="entry name" value="cytidine_deaminase"/>
    <property type="match status" value="1"/>
</dbReference>
<dbReference type="EMBL" id="CAJOBO010000446">
    <property type="protein sequence ID" value="CAF4223570.1"/>
    <property type="molecule type" value="Genomic_DNA"/>
</dbReference>
<dbReference type="SUPFAM" id="SSF53927">
    <property type="entry name" value="Cytidine deaminase-like"/>
    <property type="match status" value="1"/>
</dbReference>
<dbReference type="AlphaFoldDB" id="A0A820CLF6"/>
<dbReference type="Gene3D" id="3.40.140.10">
    <property type="entry name" value="Cytidine Deaminase, domain 2"/>
    <property type="match status" value="1"/>
</dbReference>
<evidence type="ECO:0000259" key="3">
    <source>
        <dbReference type="Pfam" id="PF00383"/>
    </source>
</evidence>
<dbReference type="Pfam" id="PF00383">
    <property type="entry name" value="dCMP_cyt_deam_1"/>
    <property type="match status" value="1"/>
</dbReference>
<name>A0A820CLF6_9BILA</name>
<reference evidence="4" key="1">
    <citation type="submission" date="2021-02" db="EMBL/GenBank/DDBJ databases">
        <authorList>
            <person name="Nowell W R."/>
        </authorList>
    </citation>
    <scope>NUCLEOTIDE SEQUENCE</scope>
</reference>
<protein>
    <recommendedName>
        <fullName evidence="3">CMP/dCMP-type deaminase domain-containing protein</fullName>
    </recommendedName>
</protein>
<accession>A0A820CLF6</accession>
<evidence type="ECO:0000256" key="2">
    <source>
        <dbReference type="ARBA" id="ARBA00022833"/>
    </source>
</evidence>
<feature type="domain" description="CMP/dCMP-type deaminase" evidence="3">
    <location>
        <begin position="44"/>
        <end position="154"/>
    </location>
</feature>
<dbReference type="Proteomes" id="UP000663851">
    <property type="component" value="Unassembled WGS sequence"/>
</dbReference>
<proteinExistence type="predicted"/>
<keyword evidence="1" id="KW-0479">Metal-binding</keyword>
<dbReference type="InterPro" id="IPR002125">
    <property type="entry name" value="CMP_dCMP_dom"/>
</dbReference>
<organism evidence="4 5">
    <name type="scientific">Rotaria socialis</name>
    <dbReference type="NCBI Taxonomy" id="392032"/>
    <lineage>
        <taxon>Eukaryota</taxon>
        <taxon>Metazoa</taxon>
        <taxon>Spiralia</taxon>
        <taxon>Gnathifera</taxon>
        <taxon>Rotifera</taxon>
        <taxon>Eurotatoria</taxon>
        <taxon>Bdelloidea</taxon>
        <taxon>Philodinida</taxon>
        <taxon>Philodinidae</taxon>
        <taxon>Rotaria</taxon>
    </lineage>
</organism>
<dbReference type="InterPro" id="IPR016193">
    <property type="entry name" value="Cytidine_deaminase-like"/>
</dbReference>
<evidence type="ECO:0000313" key="5">
    <source>
        <dbReference type="Proteomes" id="UP000663851"/>
    </source>
</evidence>
<evidence type="ECO:0000313" key="4">
    <source>
        <dbReference type="EMBL" id="CAF4223570.1"/>
    </source>
</evidence>
<evidence type="ECO:0000256" key="1">
    <source>
        <dbReference type="ARBA" id="ARBA00022723"/>
    </source>
</evidence>
<gene>
    <name evidence="4" type="ORF">HFQ381_LOCUS8785</name>
</gene>
<dbReference type="GO" id="GO:0016787">
    <property type="term" value="F:hydrolase activity"/>
    <property type="evidence" value="ECO:0007669"/>
    <property type="project" value="InterPro"/>
</dbReference>
<dbReference type="PROSITE" id="PS00903">
    <property type="entry name" value="CYT_DCMP_DEAMINASES_1"/>
    <property type="match status" value="1"/>
</dbReference>
<sequence>MRTANNTQVCLIVEAMHLSKLQQEQSSLLLASEEAFNLNLKLTEKDLELIEEAKHVSRRLHRPHYHVVVSALRTCKPTDKIYTGIHIESSQPLCGEVSAICSMINDGRQMGELETIVALAGDDTNKDMFRLFSPCGRCRELIGDCNRKARVIVGTIEQPYVLSISKLMPLKWTDVENEYWARRAESD</sequence>